<dbReference type="Proteomes" id="UP000183788">
    <property type="component" value="Unassembled WGS sequence"/>
</dbReference>
<gene>
    <name evidence="2" type="ORF">SAMN05661012_05488</name>
    <name evidence="3" type="ORF">SR876_14075</name>
</gene>
<evidence type="ECO:0000256" key="1">
    <source>
        <dbReference type="SAM" id="MobiDB-lite"/>
    </source>
</evidence>
<feature type="compositionally biased region" description="Basic and acidic residues" evidence="1">
    <location>
        <begin position="33"/>
        <end position="42"/>
    </location>
</feature>
<dbReference type="RefSeq" id="WP_177318704.1">
    <property type="nucleotide sequence ID" value="NZ_CBHWAX010000115.1"/>
</dbReference>
<sequence length="57" mass="6189">MQNEKKQTAAEFLGVKVLTPLEEKAVIGGIQEGSHHDTDEGRHHSHHHDPAVAVAAE</sequence>
<proteinExistence type="predicted"/>
<evidence type="ECO:0000313" key="5">
    <source>
        <dbReference type="Proteomes" id="UP001326715"/>
    </source>
</evidence>
<reference evidence="2 4" key="1">
    <citation type="submission" date="2016-11" db="EMBL/GenBank/DDBJ databases">
        <authorList>
            <person name="Jaros S."/>
            <person name="Januszkiewicz K."/>
            <person name="Wedrychowicz H."/>
        </authorList>
    </citation>
    <scope>NUCLEOTIDE SEQUENCE [LARGE SCALE GENOMIC DNA]</scope>
    <source>
        <strain evidence="2 4">DSM 784</strain>
    </source>
</reference>
<dbReference type="AlphaFoldDB" id="A0A1K1SI67"/>
<name>A0A1K1SI67_9BACT</name>
<dbReference type="STRING" id="1004.SAMN05661012_05488"/>
<evidence type="ECO:0000313" key="3">
    <source>
        <dbReference type="EMBL" id="WQG92641.1"/>
    </source>
</evidence>
<dbReference type="EMBL" id="CP140154">
    <property type="protein sequence ID" value="WQG92641.1"/>
    <property type="molecule type" value="Genomic_DNA"/>
</dbReference>
<accession>A0A1K1SI67</accession>
<protein>
    <submittedName>
        <fullName evidence="2">Uncharacterized protein</fullName>
    </submittedName>
</protein>
<feature type="region of interest" description="Disordered" evidence="1">
    <location>
        <begin position="26"/>
        <end position="57"/>
    </location>
</feature>
<evidence type="ECO:0000313" key="2">
    <source>
        <dbReference type="EMBL" id="SFW83970.1"/>
    </source>
</evidence>
<dbReference type="Proteomes" id="UP001326715">
    <property type="component" value="Chromosome"/>
</dbReference>
<keyword evidence="5" id="KW-1185">Reference proteome</keyword>
<reference evidence="3 5" key="2">
    <citation type="submission" date="2023-11" db="EMBL/GenBank/DDBJ databases">
        <title>MicrobeMod: A computational toolkit for identifying prokaryotic methylation and restriction-modification with nanopore sequencing.</title>
        <authorList>
            <person name="Crits-Christoph A."/>
            <person name="Kang S.C."/>
            <person name="Lee H."/>
            <person name="Ostrov N."/>
        </authorList>
    </citation>
    <scope>NUCLEOTIDE SEQUENCE [LARGE SCALE GENOMIC DNA]</scope>
    <source>
        <strain evidence="3 5">ATCC 23090</strain>
    </source>
</reference>
<evidence type="ECO:0000313" key="4">
    <source>
        <dbReference type="Proteomes" id="UP000183788"/>
    </source>
</evidence>
<dbReference type="EMBL" id="FPIZ01000023">
    <property type="protein sequence ID" value="SFW83970.1"/>
    <property type="molecule type" value="Genomic_DNA"/>
</dbReference>
<organism evidence="2 4">
    <name type="scientific">Chitinophaga sancti</name>
    <dbReference type="NCBI Taxonomy" id="1004"/>
    <lineage>
        <taxon>Bacteria</taxon>
        <taxon>Pseudomonadati</taxon>
        <taxon>Bacteroidota</taxon>
        <taxon>Chitinophagia</taxon>
        <taxon>Chitinophagales</taxon>
        <taxon>Chitinophagaceae</taxon>
        <taxon>Chitinophaga</taxon>
    </lineage>
</organism>